<gene>
    <name evidence="1" type="ORF">V6N12_047254</name>
</gene>
<name>A0ABR2DD92_9ROSI</name>
<reference evidence="1 2" key="1">
    <citation type="journal article" date="2024" name="G3 (Bethesda)">
        <title>Genome assembly of Hibiscus sabdariffa L. provides insights into metabolisms of medicinal natural products.</title>
        <authorList>
            <person name="Kim T."/>
        </authorList>
    </citation>
    <scope>NUCLEOTIDE SEQUENCE [LARGE SCALE GENOMIC DNA]</scope>
    <source>
        <strain evidence="1">TK-2024</strain>
        <tissue evidence="1">Old leaves</tissue>
    </source>
</reference>
<dbReference type="EMBL" id="JBBPBM010000032">
    <property type="protein sequence ID" value="KAK8533851.1"/>
    <property type="molecule type" value="Genomic_DNA"/>
</dbReference>
<evidence type="ECO:0000313" key="2">
    <source>
        <dbReference type="Proteomes" id="UP001472677"/>
    </source>
</evidence>
<comment type="caution">
    <text evidence="1">The sequence shown here is derived from an EMBL/GenBank/DDBJ whole genome shotgun (WGS) entry which is preliminary data.</text>
</comment>
<dbReference type="Proteomes" id="UP001472677">
    <property type="component" value="Unassembled WGS sequence"/>
</dbReference>
<protein>
    <submittedName>
        <fullName evidence="1">Uncharacterized protein</fullName>
    </submittedName>
</protein>
<accession>A0ABR2DD92</accession>
<keyword evidence="2" id="KW-1185">Reference proteome</keyword>
<organism evidence="1 2">
    <name type="scientific">Hibiscus sabdariffa</name>
    <name type="common">roselle</name>
    <dbReference type="NCBI Taxonomy" id="183260"/>
    <lineage>
        <taxon>Eukaryota</taxon>
        <taxon>Viridiplantae</taxon>
        <taxon>Streptophyta</taxon>
        <taxon>Embryophyta</taxon>
        <taxon>Tracheophyta</taxon>
        <taxon>Spermatophyta</taxon>
        <taxon>Magnoliopsida</taxon>
        <taxon>eudicotyledons</taxon>
        <taxon>Gunneridae</taxon>
        <taxon>Pentapetalae</taxon>
        <taxon>rosids</taxon>
        <taxon>malvids</taxon>
        <taxon>Malvales</taxon>
        <taxon>Malvaceae</taxon>
        <taxon>Malvoideae</taxon>
        <taxon>Hibiscus</taxon>
    </lineage>
</organism>
<sequence>MHTNVASVVTASGQWDMSRLSFLLLDDIVSRIVAVQPPHPALGSDESRGLFEFLVEVWGVHNILLHAWRLGLLSIELETGSLLVERSLHGTSRALFGNALVDDVRELMSRE</sequence>
<evidence type="ECO:0000313" key="1">
    <source>
        <dbReference type="EMBL" id="KAK8533851.1"/>
    </source>
</evidence>
<proteinExistence type="predicted"/>